<comment type="similarity">
    <text evidence="2">Belongs to the OSBP family.</text>
</comment>
<evidence type="ECO:0000256" key="1">
    <source>
        <dbReference type="ARBA" id="ARBA00003361"/>
    </source>
</evidence>
<dbReference type="PANTHER" id="PTHR10972">
    <property type="entry name" value="OXYSTEROL-BINDING PROTEIN-RELATED"/>
    <property type="match status" value="1"/>
</dbReference>
<name>A0A3Q0F7V4_VIGRR</name>
<dbReference type="SUPFAM" id="SSF144000">
    <property type="entry name" value="Oxysterol-binding protein-like"/>
    <property type="match status" value="1"/>
</dbReference>
<keyword evidence="5" id="KW-1185">Reference proteome</keyword>
<dbReference type="Pfam" id="PF01237">
    <property type="entry name" value="Oxysterol_BP"/>
    <property type="match status" value="1"/>
</dbReference>
<evidence type="ECO:0000256" key="4">
    <source>
        <dbReference type="ARBA" id="ARBA00023121"/>
    </source>
</evidence>
<keyword evidence="3" id="KW-0813">Transport</keyword>
<evidence type="ECO:0000256" key="2">
    <source>
        <dbReference type="ARBA" id="ARBA00008842"/>
    </source>
</evidence>
<keyword evidence="3" id="KW-0445">Lipid transport</keyword>
<dbReference type="GeneID" id="106765785"/>
<dbReference type="RefSeq" id="XP_022639631.1">
    <property type="nucleotide sequence ID" value="XM_022783910.1"/>
</dbReference>
<dbReference type="GO" id="GO:0016020">
    <property type="term" value="C:membrane"/>
    <property type="evidence" value="ECO:0007669"/>
    <property type="project" value="TreeGrafter"/>
</dbReference>
<dbReference type="FunFam" id="2.40.160.120:FF:000011">
    <property type="entry name" value="Oxysterol-binding protein-related protein 4C"/>
    <property type="match status" value="1"/>
</dbReference>
<dbReference type="Gene3D" id="2.40.160.120">
    <property type="match status" value="1"/>
</dbReference>
<dbReference type="OrthoDB" id="14833at2759"/>
<sequence length="463" mass="53093">MQETILEVQEENPYSQYFHHWPKQKSLFPYSIKLLKKQKFEFLRSFSHISLHPIYCQTPLLLHLLDKLNHNRARWEMEVAKGKEAKKIVLTKPFSIEGESDAEPFYRAPNLLRRLLSLLKNVRPGSDLTNFQLPPVFNLPKSQLQCYGESVYCTSSNLLSKCNSEQSPVDRFTSVVAWSISTTRPSSFGVAPYNPILGETHHVSKGYLNVLLEQVSVNPPVSALHATDEKENIEMIWWQQPVPKFRGTSIETEVHGKRMLKLLNHGETYEMNCPRLSIRILPVPRMDWVGNVNIRCPETGLVAEISYTSSYSLLGFGGNRKLIKGKILDPSLFKVLYEVDGHWDKTVQVKDTTSGEVRVIYDAKEVISGLKTPIIKNAEDVLTSESAVVWGELSEAIMRNEWEKAREEKEGVEEREKKMVRERGMKGESWVPKNFRVSYSKDTREWNCSPIHKWVPAAPIIAP</sequence>
<dbReference type="FunFam" id="3.30.70.3490:FF:000007">
    <property type="entry name" value="Oxysterol-binding protein-related protein 4B"/>
    <property type="match status" value="1"/>
</dbReference>
<dbReference type="PANTHER" id="PTHR10972:SF167">
    <property type="entry name" value="OSBP(OXYSTEROL-BINDING PROTEIN)-RELATED PROTEIN 4C"/>
    <property type="match status" value="1"/>
</dbReference>
<accession>A0A3Q0F7V4</accession>
<comment type="function">
    <text evidence="1">May be involved in the transport of sterols.</text>
</comment>
<evidence type="ECO:0000313" key="5">
    <source>
        <dbReference type="Proteomes" id="UP000087766"/>
    </source>
</evidence>
<reference evidence="5" key="1">
    <citation type="journal article" date="2014" name="Nat. Commun.">
        <title>Genome sequence of mungbean and insights into evolution within Vigna species.</title>
        <authorList>
            <person name="Kang Y.J."/>
            <person name="Kim S.K."/>
            <person name="Kim M.Y."/>
            <person name="Lestari P."/>
            <person name="Kim K.H."/>
            <person name="Ha B.K."/>
            <person name="Jun T.H."/>
            <person name="Hwang W.J."/>
            <person name="Lee T."/>
            <person name="Lee J."/>
            <person name="Shim S."/>
            <person name="Yoon M.Y."/>
            <person name="Jang Y.E."/>
            <person name="Han K.S."/>
            <person name="Taeprayoon P."/>
            <person name="Yoon N."/>
            <person name="Somta P."/>
            <person name="Tanya P."/>
            <person name="Kim K.S."/>
            <person name="Gwag J.G."/>
            <person name="Moon J.K."/>
            <person name="Lee Y.H."/>
            <person name="Park B.S."/>
            <person name="Bombarely A."/>
            <person name="Doyle J.J."/>
            <person name="Jackson S.A."/>
            <person name="Schafleitner R."/>
            <person name="Srinives P."/>
            <person name="Varshney R.K."/>
            <person name="Lee S.H."/>
        </authorList>
    </citation>
    <scope>NUCLEOTIDE SEQUENCE [LARGE SCALE GENOMIC DNA]</scope>
    <source>
        <strain evidence="5">cv. VC1973A</strain>
    </source>
</reference>
<dbReference type="Gene3D" id="3.30.70.3490">
    <property type="match status" value="1"/>
</dbReference>
<organism evidence="5 6">
    <name type="scientific">Vigna radiata var. radiata</name>
    <name type="common">Mung bean</name>
    <name type="synonym">Phaseolus aureus</name>
    <dbReference type="NCBI Taxonomy" id="3916"/>
    <lineage>
        <taxon>Eukaryota</taxon>
        <taxon>Viridiplantae</taxon>
        <taxon>Streptophyta</taxon>
        <taxon>Embryophyta</taxon>
        <taxon>Tracheophyta</taxon>
        <taxon>Spermatophyta</taxon>
        <taxon>Magnoliopsida</taxon>
        <taxon>eudicotyledons</taxon>
        <taxon>Gunneridae</taxon>
        <taxon>Pentapetalae</taxon>
        <taxon>rosids</taxon>
        <taxon>fabids</taxon>
        <taxon>Fabales</taxon>
        <taxon>Fabaceae</taxon>
        <taxon>Papilionoideae</taxon>
        <taxon>50 kb inversion clade</taxon>
        <taxon>NPAAA clade</taxon>
        <taxon>indigoferoid/millettioid clade</taxon>
        <taxon>Phaseoleae</taxon>
        <taxon>Vigna</taxon>
    </lineage>
</organism>
<dbReference type="GO" id="GO:0032934">
    <property type="term" value="F:sterol binding"/>
    <property type="evidence" value="ECO:0007669"/>
    <property type="project" value="TreeGrafter"/>
</dbReference>
<evidence type="ECO:0000256" key="3">
    <source>
        <dbReference type="ARBA" id="ARBA00023055"/>
    </source>
</evidence>
<proteinExistence type="inferred from homology"/>
<gene>
    <name evidence="6" type="primary">LOC106765785</name>
</gene>
<dbReference type="GO" id="GO:0006869">
    <property type="term" value="P:lipid transport"/>
    <property type="evidence" value="ECO:0007669"/>
    <property type="project" value="UniProtKB-KW"/>
</dbReference>
<dbReference type="InterPro" id="IPR000648">
    <property type="entry name" value="Oxysterol-bd"/>
</dbReference>
<dbReference type="Proteomes" id="UP000087766">
    <property type="component" value="Chromosome 7"/>
</dbReference>
<reference evidence="6" key="2">
    <citation type="submission" date="2025-08" db="UniProtKB">
        <authorList>
            <consortium name="RefSeq"/>
        </authorList>
    </citation>
    <scope>IDENTIFICATION</scope>
    <source>
        <tissue evidence="6">Leaf</tissue>
    </source>
</reference>
<evidence type="ECO:0000313" key="6">
    <source>
        <dbReference type="RefSeq" id="XP_022639631.1"/>
    </source>
</evidence>
<dbReference type="AlphaFoldDB" id="A0A3Q0F7V4"/>
<dbReference type="GO" id="GO:0005829">
    <property type="term" value="C:cytosol"/>
    <property type="evidence" value="ECO:0007669"/>
    <property type="project" value="TreeGrafter"/>
</dbReference>
<dbReference type="InterPro" id="IPR037239">
    <property type="entry name" value="OSBP_sf"/>
</dbReference>
<keyword evidence="4" id="KW-0446">Lipid-binding</keyword>
<protein>
    <submittedName>
        <fullName evidence="6">Oxysterol-binding protein-related protein 4C isoform X1</fullName>
    </submittedName>
</protein>